<name>A0A9R0AK32_CYPCA</name>
<dbReference type="PANTHER" id="PTHR16675:SF193">
    <property type="entry name" value="LOC571647 PROTEIN-RELATED"/>
    <property type="match status" value="1"/>
</dbReference>
<evidence type="ECO:0000256" key="3">
    <source>
        <dbReference type="SAM" id="Phobius"/>
    </source>
</evidence>
<keyword evidence="3" id="KW-0812">Transmembrane</keyword>
<evidence type="ECO:0000256" key="1">
    <source>
        <dbReference type="ARBA" id="ARBA00023180"/>
    </source>
</evidence>
<feature type="transmembrane region" description="Helical" evidence="3">
    <location>
        <begin position="313"/>
        <end position="334"/>
    </location>
</feature>
<feature type="signal peptide" evidence="4">
    <location>
        <begin position="1"/>
        <end position="26"/>
    </location>
</feature>
<dbReference type="PANTHER" id="PTHR16675">
    <property type="entry name" value="MHC CLASS I-RELATED"/>
    <property type="match status" value="1"/>
</dbReference>
<organism evidence="6">
    <name type="scientific">Cyprinus carpio</name>
    <name type="common">Common carp</name>
    <dbReference type="NCBI Taxonomy" id="7962"/>
    <lineage>
        <taxon>Eukaryota</taxon>
        <taxon>Metazoa</taxon>
        <taxon>Chordata</taxon>
        <taxon>Craniata</taxon>
        <taxon>Vertebrata</taxon>
        <taxon>Euteleostomi</taxon>
        <taxon>Actinopterygii</taxon>
        <taxon>Neopterygii</taxon>
        <taxon>Teleostei</taxon>
        <taxon>Ostariophysi</taxon>
        <taxon>Cypriniformes</taxon>
        <taxon>Cyprinidae</taxon>
        <taxon>Cyprininae</taxon>
        <taxon>Cyprinus</taxon>
    </lineage>
</organism>
<dbReference type="OrthoDB" id="8923470at2759"/>
<evidence type="ECO:0000259" key="5">
    <source>
        <dbReference type="PROSITE" id="PS50835"/>
    </source>
</evidence>
<dbReference type="GO" id="GO:0006955">
    <property type="term" value="P:immune response"/>
    <property type="evidence" value="ECO:0007669"/>
    <property type="project" value="TreeGrafter"/>
</dbReference>
<dbReference type="InterPro" id="IPR003597">
    <property type="entry name" value="Ig_C1-set"/>
</dbReference>
<feature type="chain" id="PRO_5040210646" evidence="4">
    <location>
        <begin position="27"/>
        <end position="385"/>
    </location>
</feature>
<keyword evidence="4" id="KW-0732">Signal</keyword>
<dbReference type="Proteomes" id="UP001155660">
    <property type="component" value="Chromosome B19"/>
</dbReference>
<keyword evidence="3" id="KW-0472">Membrane</keyword>
<keyword evidence="1" id="KW-0325">Glycoprotein</keyword>
<gene>
    <name evidence="6" type="primary">LOC122140688</name>
</gene>
<accession>A0A9R0AK32</accession>
<dbReference type="InterPro" id="IPR050208">
    <property type="entry name" value="MHC_class-I_related"/>
</dbReference>
<proteinExistence type="predicted"/>
<dbReference type="InterPro" id="IPR003006">
    <property type="entry name" value="Ig/MHC_CS"/>
</dbReference>
<evidence type="ECO:0000256" key="2">
    <source>
        <dbReference type="ARBA" id="ARBA00023319"/>
    </source>
</evidence>
<dbReference type="Pfam" id="PF00129">
    <property type="entry name" value="MHC_I"/>
    <property type="match status" value="1"/>
</dbReference>
<dbReference type="RefSeq" id="XP_042601268.1">
    <property type="nucleotide sequence ID" value="XM_042745334.1"/>
</dbReference>
<sequence length="385" mass="44402">MAKWLTRSRFFICVLTVWLISHPCLSDTHQDKLEKHYLHYMFTALTKADLFPDFTAVGVVDDRLILDYSTEVPDWTRLILTEDDGIETLVQQYDSKDWYKHQLHILSNCTNCSELHAFQRLIGCEVEKFNGTVTSLRFFDEYGFDGEDFMTFDSDTLQWIDKCPKAKEMKKYWDLQTGRNQFIKDYFGKCMEWILIFNNTYKNSPEVYISARRDPDDHSKLDLSCLATGFYPRDIEMNIRLNESVLDNQTSSEIRPNANETFQMRVSVKIDRNSEGSYDCFVIHSSLTEPASVAWDGKCSTFETESQQTFIEVILSVLVLSVVSVMLCSVVILCQCKKESNESFLALGRNHHHDYGAVSERIAMATDEACADTSDEELSVDESTN</sequence>
<evidence type="ECO:0000256" key="4">
    <source>
        <dbReference type="SAM" id="SignalP"/>
    </source>
</evidence>
<evidence type="ECO:0000313" key="6">
    <source>
        <dbReference type="RefSeq" id="XP_042601268.1"/>
    </source>
</evidence>
<keyword evidence="2" id="KW-0393">Immunoglobulin domain</keyword>
<dbReference type="KEGG" id="ccar:122140688"/>
<dbReference type="GeneID" id="122140688"/>
<keyword evidence="3" id="KW-1133">Transmembrane helix</keyword>
<dbReference type="PROSITE" id="PS00290">
    <property type="entry name" value="IG_MHC"/>
    <property type="match status" value="1"/>
</dbReference>
<dbReference type="GO" id="GO:0005615">
    <property type="term" value="C:extracellular space"/>
    <property type="evidence" value="ECO:0007669"/>
    <property type="project" value="TreeGrafter"/>
</dbReference>
<dbReference type="InterPro" id="IPR011161">
    <property type="entry name" value="MHC_I-like_Ag-recog"/>
</dbReference>
<dbReference type="SMART" id="SM00407">
    <property type="entry name" value="IGc1"/>
    <property type="match status" value="1"/>
</dbReference>
<dbReference type="InterPro" id="IPR007110">
    <property type="entry name" value="Ig-like_dom"/>
</dbReference>
<feature type="domain" description="Ig-like" evidence="5">
    <location>
        <begin position="205"/>
        <end position="294"/>
    </location>
</feature>
<dbReference type="GO" id="GO:0009897">
    <property type="term" value="C:external side of plasma membrane"/>
    <property type="evidence" value="ECO:0007669"/>
    <property type="project" value="TreeGrafter"/>
</dbReference>
<dbReference type="Pfam" id="PF07654">
    <property type="entry name" value="C1-set"/>
    <property type="match status" value="1"/>
</dbReference>
<dbReference type="PROSITE" id="PS50835">
    <property type="entry name" value="IG_LIKE"/>
    <property type="match status" value="1"/>
</dbReference>
<reference evidence="6" key="1">
    <citation type="submission" date="2025-08" db="UniProtKB">
        <authorList>
            <consortium name="RefSeq"/>
        </authorList>
    </citation>
    <scope>IDENTIFICATION</scope>
    <source>
        <tissue evidence="6">Muscle</tissue>
    </source>
</reference>
<dbReference type="AlphaFoldDB" id="A0A9R0AK32"/>
<protein>
    <submittedName>
        <fullName evidence="6">Zinc-alpha-2-glycoprotein-like</fullName>
    </submittedName>
</protein>